<organism evidence="5 6">
    <name type="scientific">Kingella negevensis</name>
    <dbReference type="NCBI Taxonomy" id="1522312"/>
    <lineage>
        <taxon>Bacteria</taxon>
        <taxon>Pseudomonadati</taxon>
        <taxon>Pseudomonadota</taxon>
        <taxon>Betaproteobacteria</taxon>
        <taxon>Neisseriales</taxon>
        <taxon>Neisseriaceae</taxon>
        <taxon>Kingella</taxon>
    </lineage>
</organism>
<dbReference type="Proteomes" id="UP000215450">
    <property type="component" value="Unassembled WGS sequence"/>
</dbReference>
<dbReference type="PANTHER" id="PTHR44051:SF8">
    <property type="entry name" value="GLUTATHIONE S-TRANSFERASE GSTA"/>
    <property type="match status" value="1"/>
</dbReference>
<evidence type="ECO:0000256" key="1">
    <source>
        <dbReference type="RuleBase" id="RU003494"/>
    </source>
</evidence>
<dbReference type="SUPFAM" id="SSF52833">
    <property type="entry name" value="Thioredoxin-like"/>
    <property type="match status" value="1"/>
</dbReference>
<accession>A0A238TDP1</accession>
<protein>
    <submittedName>
        <fullName evidence="5">Glutathione S-transferase GST-4.5</fullName>
        <ecNumber evidence="5">2.5.1.18</ecNumber>
    </submittedName>
</protein>
<dbReference type="SFLD" id="SFLDG00358">
    <property type="entry name" value="Main_(cytGST)"/>
    <property type="match status" value="1"/>
</dbReference>
<evidence type="ECO:0000259" key="2">
    <source>
        <dbReference type="PROSITE" id="PS50404"/>
    </source>
</evidence>
<dbReference type="InterPro" id="IPR040079">
    <property type="entry name" value="Glutathione_S-Trfase"/>
</dbReference>
<dbReference type="InterPro" id="IPR004045">
    <property type="entry name" value="Glutathione_S-Trfase_N"/>
</dbReference>
<evidence type="ECO:0000259" key="3">
    <source>
        <dbReference type="PROSITE" id="PS50405"/>
    </source>
</evidence>
<dbReference type="EMBL" id="FXUV01000020">
    <property type="protein sequence ID" value="SMQ12401.1"/>
    <property type="molecule type" value="Genomic_DNA"/>
</dbReference>
<evidence type="ECO:0000313" key="5">
    <source>
        <dbReference type="EMBL" id="SNB69276.1"/>
    </source>
</evidence>
<proteinExistence type="inferred from homology"/>
<feature type="domain" description="GST C-terminal" evidence="3">
    <location>
        <begin position="84"/>
        <end position="205"/>
    </location>
</feature>
<dbReference type="InterPro" id="IPR004046">
    <property type="entry name" value="GST_C"/>
</dbReference>
<sequence length="205" mass="22789">MMKLFYLQGACPLVPHTALHWAKAEFEPVHVERGEQKNPEFLALNPQGKVPLLIDGDFKLAQNVAILEYLNEKFPQANIFGSGNAQQKALARQWLALANSDLHSGAISKTFAALGVENEQAKQVLREIGIAAMKAIYAQADEVLANQPYLTGDEITIADVYFYVTQLWLPRLDVKFDKFKNLAAHFERVQNNAGVQAALKDQGLI</sequence>
<dbReference type="EC" id="2.5.1.18" evidence="5"/>
<dbReference type="InterPro" id="IPR036282">
    <property type="entry name" value="Glutathione-S-Trfase_C_sf"/>
</dbReference>
<dbReference type="AlphaFoldDB" id="A0A238TDP1"/>
<dbReference type="Gene3D" id="1.20.1050.10">
    <property type="match status" value="1"/>
</dbReference>
<dbReference type="InterPro" id="IPR010987">
    <property type="entry name" value="Glutathione-S-Trfase_C-like"/>
</dbReference>
<dbReference type="Pfam" id="PF00043">
    <property type="entry name" value="GST_C"/>
    <property type="match status" value="1"/>
</dbReference>
<dbReference type="RefSeq" id="WP_095062618.1">
    <property type="nucleotide sequence ID" value="NZ_FXUV02000023.1"/>
</dbReference>
<reference evidence="5 6" key="2">
    <citation type="submission" date="2017-06" db="EMBL/GenBank/DDBJ databases">
        <authorList>
            <person name="Kim H.J."/>
            <person name="Triplett B.A."/>
        </authorList>
    </citation>
    <scope>NUCLEOTIDE SEQUENCE [LARGE SCALE GENOMIC DNA]</scope>
    <source>
        <strain evidence="5">Kingella_eburonensis</strain>
    </source>
</reference>
<evidence type="ECO:0000313" key="4">
    <source>
        <dbReference type="EMBL" id="SMQ12401.1"/>
    </source>
</evidence>
<dbReference type="SFLD" id="SFLDS00019">
    <property type="entry name" value="Glutathione_Transferase_(cytos"/>
    <property type="match status" value="1"/>
</dbReference>
<dbReference type="InterPro" id="IPR036249">
    <property type="entry name" value="Thioredoxin-like_sf"/>
</dbReference>
<dbReference type="Pfam" id="PF02798">
    <property type="entry name" value="GST_N"/>
    <property type="match status" value="1"/>
</dbReference>
<dbReference type="GO" id="GO:0004364">
    <property type="term" value="F:glutathione transferase activity"/>
    <property type="evidence" value="ECO:0007669"/>
    <property type="project" value="UniProtKB-EC"/>
</dbReference>
<dbReference type="PANTHER" id="PTHR44051">
    <property type="entry name" value="GLUTATHIONE S-TRANSFERASE-RELATED"/>
    <property type="match status" value="1"/>
</dbReference>
<dbReference type="Gene3D" id="3.40.30.10">
    <property type="entry name" value="Glutaredoxin"/>
    <property type="match status" value="1"/>
</dbReference>
<dbReference type="PROSITE" id="PS50405">
    <property type="entry name" value="GST_CTER"/>
    <property type="match status" value="1"/>
</dbReference>
<evidence type="ECO:0000313" key="6">
    <source>
        <dbReference type="Proteomes" id="UP000215450"/>
    </source>
</evidence>
<dbReference type="STRING" id="1522312.GCA_900177895_00628"/>
<comment type="similarity">
    <text evidence="1">Belongs to the GST superfamily.</text>
</comment>
<dbReference type="SFLD" id="SFLDG01150">
    <property type="entry name" value="Main.1:_Beta-like"/>
    <property type="match status" value="1"/>
</dbReference>
<reference evidence="4" key="1">
    <citation type="submission" date="2017-05" db="EMBL/GenBank/DDBJ databases">
        <authorList>
            <person name="Song R."/>
            <person name="Chenine A.L."/>
            <person name="Ruprecht R.M."/>
        </authorList>
    </citation>
    <scope>NUCLEOTIDE SEQUENCE</scope>
    <source>
        <strain evidence="4">Kingella_eburonensis</strain>
    </source>
</reference>
<name>A0A238TDP1_9NEIS</name>
<keyword evidence="6" id="KW-1185">Reference proteome</keyword>
<dbReference type="PROSITE" id="PS50404">
    <property type="entry name" value="GST_NTER"/>
    <property type="match status" value="1"/>
</dbReference>
<gene>
    <name evidence="5" type="primary">gst</name>
    <name evidence="5" type="ORF">KEBURONENSIS_01268</name>
    <name evidence="4" type="ORF">KEBURONENSIS_01300</name>
</gene>
<dbReference type="CDD" id="cd03057">
    <property type="entry name" value="GST_N_Beta"/>
    <property type="match status" value="1"/>
</dbReference>
<dbReference type="EMBL" id="FXUV02000023">
    <property type="protein sequence ID" value="SNB69276.1"/>
    <property type="molecule type" value="Genomic_DNA"/>
</dbReference>
<keyword evidence="5" id="KW-0808">Transferase</keyword>
<dbReference type="OrthoDB" id="8772754at2"/>
<feature type="domain" description="GST N-terminal" evidence="2">
    <location>
        <begin position="1"/>
        <end position="78"/>
    </location>
</feature>
<dbReference type="SUPFAM" id="SSF47616">
    <property type="entry name" value="GST C-terminal domain-like"/>
    <property type="match status" value="1"/>
</dbReference>